<keyword evidence="2" id="KW-1185">Reference proteome</keyword>
<name>A0ABW4ZB33_9BACT</name>
<reference evidence="2" key="1">
    <citation type="journal article" date="2019" name="Int. J. Syst. Evol. Microbiol.">
        <title>The Global Catalogue of Microorganisms (GCM) 10K type strain sequencing project: providing services to taxonomists for standard genome sequencing and annotation.</title>
        <authorList>
            <consortium name="The Broad Institute Genomics Platform"/>
            <consortium name="The Broad Institute Genome Sequencing Center for Infectious Disease"/>
            <person name="Wu L."/>
            <person name="Ma J."/>
        </authorList>
    </citation>
    <scope>NUCLEOTIDE SEQUENCE [LARGE SCALE GENOMIC DNA]</scope>
    <source>
        <strain evidence="2">CCUG 57942</strain>
    </source>
</reference>
<evidence type="ECO:0000313" key="2">
    <source>
        <dbReference type="Proteomes" id="UP001597389"/>
    </source>
</evidence>
<proteinExistence type="predicted"/>
<sequence>MKMTFEKWQRLSVKEMNSRCQDLNPYEEWSVFKAIELEFWSRFKEQKGIKKVHCGLGSGMGPFNSIVVTIEKGEKRTQLPKKFMSFPKILGRGCPNSLI</sequence>
<evidence type="ECO:0000313" key="1">
    <source>
        <dbReference type="EMBL" id="MFD2159195.1"/>
    </source>
</evidence>
<accession>A0ABW4ZB33</accession>
<dbReference type="EMBL" id="JBHUJB010000039">
    <property type="protein sequence ID" value="MFD2159195.1"/>
    <property type="molecule type" value="Genomic_DNA"/>
</dbReference>
<organism evidence="1 2">
    <name type="scientific">Rubritalea tangerina</name>
    <dbReference type="NCBI Taxonomy" id="430798"/>
    <lineage>
        <taxon>Bacteria</taxon>
        <taxon>Pseudomonadati</taxon>
        <taxon>Verrucomicrobiota</taxon>
        <taxon>Verrucomicrobiia</taxon>
        <taxon>Verrucomicrobiales</taxon>
        <taxon>Rubritaleaceae</taxon>
        <taxon>Rubritalea</taxon>
    </lineage>
</organism>
<dbReference type="RefSeq" id="WP_377178107.1">
    <property type="nucleotide sequence ID" value="NZ_JBHUJB010000039.1"/>
</dbReference>
<protein>
    <submittedName>
        <fullName evidence="1">Uncharacterized protein</fullName>
    </submittedName>
</protein>
<gene>
    <name evidence="1" type="ORF">ACFSW8_09825</name>
</gene>
<dbReference type="Proteomes" id="UP001597389">
    <property type="component" value="Unassembled WGS sequence"/>
</dbReference>
<comment type="caution">
    <text evidence="1">The sequence shown here is derived from an EMBL/GenBank/DDBJ whole genome shotgun (WGS) entry which is preliminary data.</text>
</comment>